<dbReference type="EMBL" id="QHKM01000001">
    <property type="protein sequence ID" value="RAK69962.1"/>
    <property type="molecule type" value="Genomic_DNA"/>
</dbReference>
<accession>A0A328BRS5</accession>
<evidence type="ECO:0000313" key="2">
    <source>
        <dbReference type="Proteomes" id="UP000248553"/>
    </source>
</evidence>
<reference evidence="2" key="1">
    <citation type="submission" date="2018-05" db="EMBL/GenBank/DDBJ databases">
        <authorList>
            <person name="Nie L."/>
        </authorList>
    </citation>
    <scope>NUCLEOTIDE SEQUENCE [LARGE SCALE GENOMIC DNA]</scope>
    <source>
        <strain evidence="2">NL</strain>
    </source>
</reference>
<name>A0A328BRS5_9BACT</name>
<sequence length="133" mass="13499">MNITLAQAQQVVQAALAKAQDQALKMNIAVVDAGANLVAFARMDGAWLGSVDIAMRKARTARFFDMPTGELGKLSQPGESLYGIEHSNGGLISFPGGVLLQSGSGDIIGAIGVSGSSVENDDLVARAGAAALG</sequence>
<organism evidence="1 2">
    <name type="scientific">Hymenobacter edaphi</name>
    <dbReference type="NCBI Taxonomy" id="2211146"/>
    <lineage>
        <taxon>Bacteria</taxon>
        <taxon>Pseudomonadati</taxon>
        <taxon>Bacteroidota</taxon>
        <taxon>Cytophagia</taxon>
        <taxon>Cytophagales</taxon>
        <taxon>Hymenobacteraceae</taxon>
        <taxon>Hymenobacter</taxon>
    </lineage>
</organism>
<dbReference type="Proteomes" id="UP000248553">
    <property type="component" value="Unassembled WGS sequence"/>
</dbReference>
<dbReference type="PANTHER" id="PTHR34309">
    <property type="entry name" value="SLR1406 PROTEIN"/>
    <property type="match status" value="1"/>
</dbReference>
<comment type="caution">
    <text evidence="1">The sequence shown here is derived from an EMBL/GenBank/DDBJ whole genome shotgun (WGS) entry which is preliminary data.</text>
</comment>
<dbReference type="Pfam" id="PF03928">
    <property type="entry name" value="HbpS-like"/>
    <property type="match status" value="1"/>
</dbReference>
<protein>
    <submittedName>
        <fullName evidence="1">Heme-binding protein</fullName>
    </submittedName>
</protein>
<dbReference type="Gene3D" id="3.30.450.150">
    <property type="entry name" value="Haem-degrading domain"/>
    <property type="match status" value="1"/>
</dbReference>
<dbReference type="InterPro" id="IPR005624">
    <property type="entry name" value="PduO/GlcC-like"/>
</dbReference>
<dbReference type="InterPro" id="IPR038084">
    <property type="entry name" value="PduO/GlcC-like_sf"/>
</dbReference>
<dbReference type="AlphaFoldDB" id="A0A328BRS5"/>
<dbReference type="PANTHER" id="PTHR34309:SF1">
    <property type="entry name" value="PROTEIN GLCG"/>
    <property type="match status" value="1"/>
</dbReference>
<dbReference type="InterPro" id="IPR052517">
    <property type="entry name" value="GlcG_carb_metab_protein"/>
</dbReference>
<keyword evidence="2" id="KW-1185">Reference proteome</keyword>
<dbReference type="SUPFAM" id="SSF143744">
    <property type="entry name" value="GlcG-like"/>
    <property type="match status" value="1"/>
</dbReference>
<evidence type="ECO:0000313" key="1">
    <source>
        <dbReference type="EMBL" id="RAK69962.1"/>
    </source>
</evidence>
<dbReference type="OrthoDB" id="9778896at2"/>
<dbReference type="RefSeq" id="WP_111476698.1">
    <property type="nucleotide sequence ID" value="NZ_QHKM01000001.1"/>
</dbReference>
<proteinExistence type="predicted"/>
<gene>
    <name evidence="1" type="ORF">DLM85_03665</name>
</gene>